<dbReference type="InterPro" id="IPR051475">
    <property type="entry name" value="Diverse_Ion_Transporter"/>
</dbReference>
<feature type="transmembrane region" description="Helical" evidence="6">
    <location>
        <begin position="348"/>
        <end position="369"/>
    </location>
</feature>
<feature type="transmembrane region" description="Helical" evidence="6">
    <location>
        <begin position="204"/>
        <end position="237"/>
    </location>
</feature>
<gene>
    <name evidence="8" type="ORF">IAA61_07935</name>
</gene>
<evidence type="ECO:0000256" key="6">
    <source>
        <dbReference type="SAM" id="Phobius"/>
    </source>
</evidence>
<protein>
    <submittedName>
        <fullName evidence="8">Citrate transporter</fullName>
    </submittedName>
</protein>
<keyword evidence="3 6" id="KW-0812">Transmembrane</keyword>
<sequence>MKKIINFVKTESVLTISVLLAAVSCFAVPPDSEYAGYIDVKVISLLFSLMAVMAGFQSMFVFRRIGRALLSKTKNTVELAAVLVMLCFFSSMFVTNDVALITFVPFAAELFMMCGKRKQLLVTVVLQTIAANLGSMLIPPGNPQNLYLYSVSGMSMAEFVSVMLPFSALSFALLCISLIFVKKEPTELPEQKEVYPAVNRKRLIMYILLFAVCLCAVLKLIPHYLSFAAVAVCLALFDRRIFARIDYGLLLTFAALFVLVGNLARIPAVYGFVSSLTESHPFAVSVGASQVISNVPAALLISGFTENYTEILKGVNIGGLGTLIASMASLISYKLYVRTEGAEKGRYMAVFTLLNVVFLAALCVLNMILH</sequence>
<dbReference type="PANTHER" id="PTHR43568:SF1">
    <property type="entry name" value="P PROTEIN"/>
    <property type="match status" value="1"/>
</dbReference>
<evidence type="ECO:0000256" key="4">
    <source>
        <dbReference type="ARBA" id="ARBA00022989"/>
    </source>
</evidence>
<evidence type="ECO:0000256" key="2">
    <source>
        <dbReference type="ARBA" id="ARBA00022448"/>
    </source>
</evidence>
<keyword evidence="5 6" id="KW-0472">Membrane</keyword>
<dbReference type="PANTHER" id="PTHR43568">
    <property type="entry name" value="P PROTEIN"/>
    <property type="match status" value="1"/>
</dbReference>
<dbReference type="InterPro" id="IPR004680">
    <property type="entry name" value="Cit_transptr-like_dom"/>
</dbReference>
<comment type="caution">
    <text evidence="8">The sequence shown here is derived from an EMBL/GenBank/DDBJ whole genome shotgun (WGS) entry which is preliminary data.</text>
</comment>
<name>A0A9D1MCM2_9FIRM</name>
<accession>A0A9D1MCM2</accession>
<dbReference type="EMBL" id="DVNB01000083">
    <property type="protein sequence ID" value="HIU57720.1"/>
    <property type="molecule type" value="Genomic_DNA"/>
</dbReference>
<feature type="transmembrane region" description="Helical" evidence="6">
    <location>
        <begin position="159"/>
        <end position="181"/>
    </location>
</feature>
<feature type="transmembrane region" description="Helical" evidence="6">
    <location>
        <begin position="317"/>
        <end position="336"/>
    </location>
</feature>
<evidence type="ECO:0000256" key="1">
    <source>
        <dbReference type="ARBA" id="ARBA00004141"/>
    </source>
</evidence>
<dbReference type="GO" id="GO:0016020">
    <property type="term" value="C:membrane"/>
    <property type="evidence" value="ECO:0007669"/>
    <property type="project" value="UniProtKB-SubCell"/>
</dbReference>
<evidence type="ECO:0000256" key="5">
    <source>
        <dbReference type="ARBA" id="ARBA00023136"/>
    </source>
</evidence>
<evidence type="ECO:0000313" key="8">
    <source>
        <dbReference type="EMBL" id="HIU57720.1"/>
    </source>
</evidence>
<dbReference type="Pfam" id="PF03600">
    <property type="entry name" value="CitMHS"/>
    <property type="match status" value="1"/>
</dbReference>
<feature type="transmembrane region" description="Helical" evidence="6">
    <location>
        <begin position="282"/>
        <end position="305"/>
    </location>
</feature>
<evidence type="ECO:0000256" key="3">
    <source>
        <dbReference type="ARBA" id="ARBA00022692"/>
    </source>
</evidence>
<organism evidence="8 9">
    <name type="scientific">Candidatus Ornithomonoglobus merdipullorum</name>
    <dbReference type="NCBI Taxonomy" id="2840895"/>
    <lineage>
        <taxon>Bacteria</taxon>
        <taxon>Bacillati</taxon>
        <taxon>Bacillota</taxon>
        <taxon>Clostridia</taxon>
        <taxon>Candidatus Ornithomonoglobus</taxon>
    </lineage>
</organism>
<dbReference type="GO" id="GO:0055085">
    <property type="term" value="P:transmembrane transport"/>
    <property type="evidence" value="ECO:0007669"/>
    <property type="project" value="InterPro"/>
</dbReference>
<keyword evidence="2" id="KW-0813">Transport</keyword>
<feature type="transmembrane region" description="Helical" evidence="6">
    <location>
        <begin position="249"/>
        <end position="270"/>
    </location>
</feature>
<reference evidence="8" key="2">
    <citation type="journal article" date="2021" name="PeerJ">
        <title>Extensive microbial diversity within the chicken gut microbiome revealed by metagenomics and culture.</title>
        <authorList>
            <person name="Gilroy R."/>
            <person name="Ravi A."/>
            <person name="Getino M."/>
            <person name="Pursley I."/>
            <person name="Horton D.L."/>
            <person name="Alikhan N.F."/>
            <person name="Baker D."/>
            <person name="Gharbi K."/>
            <person name="Hall N."/>
            <person name="Watson M."/>
            <person name="Adriaenssens E.M."/>
            <person name="Foster-Nyarko E."/>
            <person name="Jarju S."/>
            <person name="Secka A."/>
            <person name="Antonio M."/>
            <person name="Oren A."/>
            <person name="Chaudhuri R.R."/>
            <person name="La Ragione R."/>
            <person name="Hildebrand F."/>
            <person name="Pallen M.J."/>
        </authorList>
    </citation>
    <scope>NUCLEOTIDE SEQUENCE</scope>
    <source>
        <strain evidence="8">USAMLcec3-3695</strain>
    </source>
</reference>
<feature type="transmembrane region" description="Helical" evidence="6">
    <location>
        <begin position="120"/>
        <end position="138"/>
    </location>
</feature>
<feature type="transmembrane region" description="Helical" evidence="6">
    <location>
        <begin position="83"/>
        <end position="108"/>
    </location>
</feature>
<dbReference type="AlphaFoldDB" id="A0A9D1MCM2"/>
<reference evidence="8" key="1">
    <citation type="submission" date="2020-10" db="EMBL/GenBank/DDBJ databases">
        <authorList>
            <person name="Gilroy R."/>
        </authorList>
    </citation>
    <scope>NUCLEOTIDE SEQUENCE</scope>
    <source>
        <strain evidence="8">USAMLcec3-3695</strain>
    </source>
</reference>
<keyword evidence="4 6" id="KW-1133">Transmembrane helix</keyword>
<evidence type="ECO:0000313" key="9">
    <source>
        <dbReference type="Proteomes" id="UP000824109"/>
    </source>
</evidence>
<proteinExistence type="predicted"/>
<comment type="subcellular location">
    <subcellularLocation>
        <location evidence="1">Membrane</location>
        <topology evidence="1">Multi-pass membrane protein</topology>
    </subcellularLocation>
</comment>
<dbReference type="PROSITE" id="PS51257">
    <property type="entry name" value="PROKAR_LIPOPROTEIN"/>
    <property type="match status" value="1"/>
</dbReference>
<evidence type="ECO:0000259" key="7">
    <source>
        <dbReference type="Pfam" id="PF03600"/>
    </source>
</evidence>
<dbReference type="Proteomes" id="UP000824109">
    <property type="component" value="Unassembled WGS sequence"/>
</dbReference>
<feature type="transmembrane region" description="Helical" evidence="6">
    <location>
        <begin position="43"/>
        <end position="62"/>
    </location>
</feature>
<feature type="domain" description="Citrate transporter-like" evidence="7">
    <location>
        <begin position="15"/>
        <end position="301"/>
    </location>
</feature>